<feature type="compositionally biased region" description="Polar residues" evidence="5">
    <location>
        <begin position="12"/>
        <end position="37"/>
    </location>
</feature>
<dbReference type="EMBL" id="KZ084095">
    <property type="protein sequence ID" value="OSD04920.1"/>
    <property type="molecule type" value="Genomic_DNA"/>
</dbReference>
<evidence type="ECO:0000259" key="8">
    <source>
        <dbReference type="Pfam" id="PF13515"/>
    </source>
</evidence>
<reference evidence="9 10" key="1">
    <citation type="journal article" date="2015" name="Biotechnol. Biofuels">
        <title>Enhanced degradation of softwood versus hardwood by the white-rot fungus Pycnoporus coccineus.</title>
        <authorList>
            <person name="Couturier M."/>
            <person name="Navarro D."/>
            <person name="Chevret D."/>
            <person name="Henrissat B."/>
            <person name="Piumi F."/>
            <person name="Ruiz-Duenas F.J."/>
            <person name="Martinez A.T."/>
            <person name="Grigoriev I.V."/>
            <person name="Riley R."/>
            <person name="Lipzen A."/>
            <person name="Berrin J.G."/>
            <person name="Master E.R."/>
            <person name="Rosso M.N."/>
        </authorList>
    </citation>
    <scope>NUCLEOTIDE SEQUENCE [LARGE SCALE GENOMIC DNA]</scope>
    <source>
        <strain evidence="9 10">BRFM310</strain>
    </source>
</reference>
<keyword evidence="4 6" id="KW-0472">Membrane</keyword>
<feature type="transmembrane region" description="Helical" evidence="6">
    <location>
        <begin position="249"/>
        <end position="266"/>
    </location>
</feature>
<evidence type="ECO:0000256" key="2">
    <source>
        <dbReference type="ARBA" id="ARBA00022692"/>
    </source>
</evidence>
<evidence type="ECO:0000256" key="6">
    <source>
        <dbReference type="SAM" id="Phobius"/>
    </source>
</evidence>
<feature type="transmembrane region" description="Helical" evidence="6">
    <location>
        <begin position="129"/>
        <end position="148"/>
    </location>
</feature>
<feature type="transmembrane region" description="Helical" evidence="6">
    <location>
        <begin position="836"/>
        <end position="859"/>
    </location>
</feature>
<feature type="transmembrane region" description="Helical" evidence="6">
    <location>
        <begin position="758"/>
        <end position="776"/>
    </location>
</feature>
<name>A0A1Y2IUU5_TRAC3</name>
<feature type="transmembrane region" description="Helical" evidence="6">
    <location>
        <begin position="189"/>
        <end position="212"/>
    </location>
</feature>
<gene>
    <name evidence="9" type="ORF">PYCCODRAFT_1407195</name>
</gene>
<proteinExistence type="predicted"/>
<keyword evidence="2 6" id="KW-0812">Transmembrane</keyword>
<evidence type="ECO:0000313" key="10">
    <source>
        <dbReference type="Proteomes" id="UP000193067"/>
    </source>
</evidence>
<dbReference type="AlphaFoldDB" id="A0A1Y2IUU5"/>
<feature type="transmembrane region" description="Helical" evidence="6">
    <location>
        <begin position="224"/>
        <end position="242"/>
    </location>
</feature>
<accession>A0A1Y2IUU5</accession>
<dbReference type="PRINTS" id="PR02047">
    <property type="entry name" value="BREFELDNASP4"/>
</dbReference>
<feature type="transmembrane region" description="Helical" evidence="6">
    <location>
        <begin position="782"/>
        <end position="800"/>
    </location>
</feature>
<feature type="domain" description="Integral membrane bound transporter" evidence="8">
    <location>
        <begin position="732"/>
        <end position="854"/>
    </location>
</feature>
<dbReference type="Proteomes" id="UP000193067">
    <property type="component" value="Unassembled WGS sequence"/>
</dbReference>
<evidence type="ECO:0000256" key="5">
    <source>
        <dbReference type="SAM" id="MobiDB-lite"/>
    </source>
</evidence>
<organism evidence="9 10">
    <name type="scientific">Trametes coccinea (strain BRFM310)</name>
    <name type="common">Pycnoporus coccineus</name>
    <dbReference type="NCBI Taxonomy" id="1353009"/>
    <lineage>
        <taxon>Eukaryota</taxon>
        <taxon>Fungi</taxon>
        <taxon>Dikarya</taxon>
        <taxon>Basidiomycota</taxon>
        <taxon>Agaricomycotina</taxon>
        <taxon>Agaricomycetes</taxon>
        <taxon>Polyporales</taxon>
        <taxon>Polyporaceae</taxon>
        <taxon>Trametes</taxon>
    </lineage>
</organism>
<sequence length="1115" mass="123935">MEDEARLRALSTPRTPGTARSTTHNTPRVVSEGTQSYFEGIPSGRAGEHDPFLDDPSQGAGEVRVSSPPGDAPLYPSEPSSDYSESEDSDSGAEPHRASNPASHGWRLVPRLPKIPTLSPLYRNILKCVIAYFIASLFTFSPYLSGFISDITSNGPGERTPARSGHMVATVAVYFNPAKTLGGMVEADVFCMMGLLFATVVSLTSMSVYWFFELQPGLEWLADVLVLLMIGLGMSAVAWMKVWMAKPTFNTACSMTAIILFVVVVKEGGLQTLMQVSFIVLVGAIITNAVCLSIWPQRATKNLQNNMTQTLDSFSTLLGMLTQTFLLEEPHGFSAEKLQRAVSNHQASFTGLKKSLDEARSERFFGGPGRVGDEAQLRGSSGQAYQDAVDSLNRLGQHLNGLRSGISLQHEIIRGYKEGRVMLKHPSIRSRAEGTASNGKGKVIDSDCRSSTTLDEESALLQAAATAFGDLMDDLGPPLKALSTSCTFTLKRLREAFVHPRDNTDRTTMQPADFHELSENVERALFTFESTSNHAVVRLYRSSANISGHDSRASIASLTSDNQALSGDESENIFLVYFYIFTLQEFARELISLVDAMGRVCSIERANAARGGLWGRFKAAVLLSCGVRQPFRRNAREKRSKSIRKRLSAMFVPQQPHHAVSFPKVTPHAPNTIQTPAREKLTYVGRVKQSLWALGARLKQQDMKYAIKAGMATAMLAAPAFFERTRPIFVEYRGEWALISFFVVISPTIGATNYLGVLRVLGTLLGAATAFGIWSLFPENPYVLSIFGIFYSVPCFYYIVAKPQYATSARFVLLTYNLTCLYSYNLRQKDVNVADIALHRAVAVTVGVVWAAIVSRYWWPAEARRELGKALGEFCLNVGWLYTRLVAFNSFSDHDLRLHTIEEEASPTEETSLLRVNPAMSHSIQHFMAMELHLQIKLIELQGLLSQTQHEPRLKGPFPVALYRSILTSLQTILDRLHSMRCVTSREEWHTTVRRDFIIPVNKERREMVGNVILYFSTLAAAFRLKSPLPPYLPPAENSRQRLVDAIRRLEVVRNREVKGSRHLLFFAYALTMKGVIQELDYLGRTLQDAFGVIGQSREAFEALFEDRSDASLSV</sequence>
<dbReference type="PANTHER" id="PTHR47804">
    <property type="entry name" value="60S RIBOSOMAL PROTEIN L19"/>
    <property type="match status" value="1"/>
</dbReference>
<protein>
    <submittedName>
        <fullName evidence="9">Uncharacterized protein</fullName>
    </submittedName>
</protein>
<comment type="subcellular location">
    <subcellularLocation>
        <location evidence="1">Membrane</location>
        <topology evidence="1">Multi-pass membrane protein</topology>
    </subcellularLocation>
</comment>
<feature type="domain" description="DUF2421" evidence="7">
    <location>
        <begin position="925"/>
        <end position="1034"/>
    </location>
</feature>
<evidence type="ECO:0000256" key="4">
    <source>
        <dbReference type="ARBA" id="ARBA00023136"/>
    </source>
</evidence>
<dbReference type="OrthoDB" id="68611at2759"/>
<feature type="transmembrane region" description="Helical" evidence="6">
    <location>
        <begin position="272"/>
        <end position="295"/>
    </location>
</feature>
<dbReference type="PANTHER" id="PTHR47804:SF1">
    <property type="entry name" value="DUF2421 DOMAIN-CONTAINING PROTEIN"/>
    <property type="match status" value="1"/>
</dbReference>
<dbReference type="Pfam" id="PF13515">
    <property type="entry name" value="FUSC_2"/>
    <property type="match status" value="1"/>
</dbReference>
<dbReference type="InterPro" id="IPR018820">
    <property type="entry name" value="BRE4-related_DUF2421"/>
</dbReference>
<feature type="region of interest" description="Disordered" evidence="5">
    <location>
        <begin position="1"/>
        <end position="105"/>
    </location>
</feature>
<dbReference type="InterPro" id="IPR049453">
    <property type="entry name" value="Memb_transporter_dom"/>
</dbReference>
<keyword evidence="3 6" id="KW-1133">Transmembrane helix</keyword>
<dbReference type="GO" id="GO:0016020">
    <property type="term" value="C:membrane"/>
    <property type="evidence" value="ECO:0007669"/>
    <property type="project" value="UniProtKB-SubCell"/>
</dbReference>
<evidence type="ECO:0000259" key="7">
    <source>
        <dbReference type="Pfam" id="PF10334"/>
    </source>
</evidence>
<keyword evidence="10" id="KW-1185">Reference proteome</keyword>
<dbReference type="InterPro" id="IPR052430">
    <property type="entry name" value="IVT-Associated"/>
</dbReference>
<dbReference type="Pfam" id="PF10334">
    <property type="entry name" value="BRE4"/>
    <property type="match status" value="1"/>
</dbReference>
<dbReference type="STRING" id="1353009.A0A1Y2IUU5"/>
<evidence type="ECO:0000313" key="9">
    <source>
        <dbReference type="EMBL" id="OSD04920.1"/>
    </source>
</evidence>
<evidence type="ECO:0000256" key="1">
    <source>
        <dbReference type="ARBA" id="ARBA00004141"/>
    </source>
</evidence>
<feature type="transmembrane region" description="Helical" evidence="6">
    <location>
        <begin position="734"/>
        <end position="751"/>
    </location>
</feature>
<evidence type="ECO:0000256" key="3">
    <source>
        <dbReference type="ARBA" id="ARBA00022989"/>
    </source>
</evidence>
<dbReference type="InterPro" id="IPR023244">
    <property type="entry name" value="Brefeldin_A-sensitivity_4"/>
</dbReference>